<name>A0A0A9G3I7_ARUDO</name>
<proteinExistence type="predicted"/>
<reference evidence="1" key="2">
    <citation type="journal article" date="2015" name="Data Brief">
        <title>Shoot transcriptome of the giant reed, Arundo donax.</title>
        <authorList>
            <person name="Barrero R.A."/>
            <person name="Guerrero F.D."/>
            <person name="Moolhuijzen P."/>
            <person name="Goolsby J.A."/>
            <person name="Tidwell J."/>
            <person name="Bellgard S.E."/>
            <person name="Bellgard M.I."/>
        </authorList>
    </citation>
    <scope>NUCLEOTIDE SEQUENCE</scope>
    <source>
        <tissue evidence="1">Shoot tissue taken approximately 20 cm above the soil surface</tissue>
    </source>
</reference>
<organism evidence="1">
    <name type="scientific">Arundo donax</name>
    <name type="common">Giant reed</name>
    <name type="synonym">Donax arundinaceus</name>
    <dbReference type="NCBI Taxonomy" id="35708"/>
    <lineage>
        <taxon>Eukaryota</taxon>
        <taxon>Viridiplantae</taxon>
        <taxon>Streptophyta</taxon>
        <taxon>Embryophyta</taxon>
        <taxon>Tracheophyta</taxon>
        <taxon>Spermatophyta</taxon>
        <taxon>Magnoliopsida</taxon>
        <taxon>Liliopsida</taxon>
        <taxon>Poales</taxon>
        <taxon>Poaceae</taxon>
        <taxon>PACMAD clade</taxon>
        <taxon>Arundinoideae</taxon>
        <taxon>Arundineae</taxon>
        <taxon>Arundo</taxon>
    </lineage>
</organism>
<evidence type="ECO:0000313" key="1">
    <source>
        <dbReference type="EMBL" id="JAE19625.1"/>
    </source>
</evidence>
<sequence>MLQGAFILYVQCMKYTQRWVRRWRTLEEQDKRQKDG</sequence>
<accession>A0A0A9G3I7</accession>
<dbReference type="EMBL" id="GBRH01178271">
    <property type="protein sequence ID" value="JAE19625.1"/>
    <property type="molecule type" value="Transcribed_RNA"/>
</dbReference>
<protein>
    <submittedName>
        <fullName evidence="1">Uncharacterized protein</fullName>
    </submittedName>
</protein>
<dbReference type="AlphaFoldDB" id="A0A0A9G3I7"/>
<reference evidence="1" key="1">
    <citation type="submission" date="2014-09" db="EMBL/GenBank/DDBJ databases">
        <authorList>
            <person name="Magalhaes I.L.F."/>
            <person name="Oliveira U."/>
            <person name="Santos F.R."/>
            <person name="Vidigal T.H.D.A."/>
            <person name="Brescovit A.D."/>
            <person name="Santos A.J."/>
        </authorList>
    </citation>
    <scope>NUCLEOTIDE SEQUENCE</scope>
    <source>
        <tissue evidence="1">Shoot tissue taken approximately 20 cm above the soil surface</tissue>
    </source>
</reference>